<sequence>MSPSRLPRLRVAICGGGIGGLCLAVALSKYPSIELSLYEAAGRFTEIGAGIMIWSRTWKILESLGLAEEFSKVAHAPPDGSLGIGFDYRRSDTAEEGSRFLLFQLPYGCIRFHRAHFLDVFIRHLPKGVAHFGKRIISYSQPEPAGPITISFSDDTETTCDVLIGCDGIKSTVRGIMFKHLAQLRHDPQLLDYIEPVWSGTVAYRGLIPVSNLSSNGRSHHTLHSPMMYCGKNKHVVSYSISQGTVVNVIAFASDTNQEGSHYSDPWVKDCTQQELLGCYSGWEPEVEQLLRCITHPTKWALHALRPLPTYVSSNVVLVGDAAHAMLPHQGAGAGQAIEDAYVLAALLGEASTTPAVPSAVARALELYQSIRLYRANSVIEGSRESGRMYEFSSEFGQDYAVLAPAIERQWDWLQEASAEEQVERVRLK</sequence>
<keyword evidence="2" id="KW-1185">Reference proteome</keyword>
<protein>
    <submittedName>
        <fullName evidence="1">FAD/NAD(P)-binding domain-containing protein</fullName>
    </submittedName>
</protein>
<evidence type="ECO:0000313" key="1">
    <source>
        <dbReference type="EMBL" id="KAI0062891.1"/>
    </source>
</evidence>
<proteinExistence type="predicted"/>
<reference evidence="1" key="1">
    <citation type="submission" date="2021-03" db="EMBL/GenBank/DDBJ databases">
        <authorList>
            <consortium name="DOE Joint Genome Institute"/>
            <person name="Ahrendt S."/>
            <person name="Looney B.P."/>
            <person name="Miyauchi S."/>
            <person name="Morin E."/>
            <person name="Drula E."/>
            <person name="Courty P.E."/>
            <person name="Chicoki N."/>
            <person name="Fauchery L."/>
            <person name="Kohler A."/>
            <person name="Kuo A."/>
            <person name="Labutti K."/>
            <person name="Pangilinan J."/>
            <person name="Lipzen A."/>
            <person name="Riley R."/>
            <person name="Andreopoulos W."/>
            <person name="He G."/>
            <person name="Johnson J."/>
            <person name="Barry K.W."/>
            <person name="Grigoriev I.V."/>
            <person name="Nagy L."/>
            <person name="Hibbett D."/>
            <person name="Henrissat B."/>
            <person name="Matheny P.B."/>
            <person name="Labbe J."/>
            <person name="Martin F."/>
        </authorList>
    </citation>
    <scope>NUCLEOTIDE SEQUENCE</scope>
    <source>
        <strain evidence="1">HHB10654</strain>
    </source>
</reference>
<dbReference type="Proteomes" id="UP000814140">
    <property type="component" value="Unassembled WGS sequence"/>
</dbReference>
<accession>A0ACB8T457</accession>
<evidence type="ECO:0000313" key="2">
    <source>
        <dbReference type="Proteomes" id="UP000814140"/>
    </source>
</evidence>
<name>A0ACB8T457_9AGAM</name>
<reference evidence="1" key="2">
    <citation type="journal article" date="2022" name="New Phytol.">
        <title>Evolutionary transition to the ectomycorrhizal habit in the genomes of a hyperdiverse lineage of mushroom-forming fungi.</title>
        <authorList>
            <person name="Looney B."/>
            <person name="Miyauchi S."/>
            <person name="Morin E."/>
            <person name="Drula E."/>
            <person name="Courty P.E."/>
            <person name="Kohler A."/>
            <person name="Kuo A."/>
            <person name="LaButti K."/>
            <person name="Pangilinan J."/>
            <person name="Lipzen A."/>
            <person name="Riley R."/>
            <person name="Andreopoulos W."/>
            <person name="He G."/>
            <person name="Johnson J."/>
            <person name="Nolan M."/>
            <person name="Tritt A."/>
            <person name="Barry K.W."/>
            <person name="Grigoriev I.V."/>
            <person name="Nagy L.G."/>
            <person name="Hibbett D."/>
            <person name="Henrissat B."/>
            <person name="Matheny P.B."/>
            <person name="Labbe J."/>
            <person name="Martin F.M."/>
        </authorList>
    </citation>
    <scope>NUCLEOTIDE SEQUENCE</scope>
    <source>
        <strain evidence="1">HHB10654</strain>
    </source>
</reference>
<comment type="caution">
    <text evidence="1">The sequence shown here is derived from an EMBL/GenBank/DDBJ whole genome shotgun (WGS) entry which is preliminary data.</text>
</comment>
<gene>
    <name evidence="1" type="ORF">BV25DRAFT_1870088</name>
</gene>
<organism evidence="1 2">
    <name type="scientific">Artomyces pyxidatus</name>
    <dbReference type="NCBI Taxonomy" id="48021"/>
    <lineage>
        <taxon>Eukaryota</taxon>
        <taxon>Fungi</taxon>
        <taxon>Dikarya</taxon>
        <taxon>Basidiomycota</taxon>
        <taxon>Agaricomycotina</taxon>
        <taxon>Agaricomycetes</taxon>
        <taxon>Russulales</taxon>
        <taxon>Auriscalpiaceae</taxon>
        <taxon>Artomyces</taxon>
    </lineage>
</organism>
<dbReference type="EMBL" id="MU277205">
    <property type="protein sequence ID" value="KAI0062891.1"/>
    <property type="molecule type" value="Genomic_DNA"/>
</dbReference>